<evidence type="ECO:0000313" key="3">
    <source>
        <dbReference type="Proteomes" id="UP000054321"/>
    </source>
</evidence>
<evidence type="ECO:0000313" key="2">
    <source>
        <dbReference type="EMBL" id="KIN08629.1"/>
    </source>
</evidence>
<proteinExistence type="predicted"/>
<feature type="compositionally biased region" description="Polar residues" evidence="1">
    <location>
        <begin position="229"/>
        <end position="255"/>
    </location>
</feature>
<evidence type="ECO:0000256" key="1">
    <source>
        <dbReference type="SAM" id="MobiDB-lite"/>
    </source>
</evidence>
<dbReference type="EMBL" id="KN832870">
    <property type="protein sequence ID" value="KIN08629.1"/>
    <property type="molecule type" value="Genomic_DNA"/>
</dbReference>
<gene>
    <name evidence="2" type="ORF">OIDMADRAFT_140979</name>
</gene>
<reference evidence="3" key="2">
    <citation type="submission" date="2015-01" db="EMBL/GenBank/DDBJ databases">
        <title>Evolutionary Origins and Diversification of the Mycorrhizal Mutualists.</title>
        <authorList>
            <consortium name="DOE Joint Genome Institute"/>
            <consortium name="Mycorrhizal Genomics Consortium"/>
            <person name="Kohler A."/>
            <person name="Kuo A."/>
            <person name="Nagy L.G."/>
            <person name="Floudas D."/>
            <person name="Copeland A."/>
            <person name="Barry K.W."/>
            <person name="Cichocki N."/>
            <person name="Veneault-Fourrey C."/>
            <person name="LaButti K."/>
            <person name="Lindquist E.A."/>
            <person name="Lipzen A."/>
            <person name="Lundell T."/>
            <person name="Morin E."/>
            <person name="Murat C."/>
            <person name="Riley R."/>
            <person name="Ohm R."/>
            <person name="Sun H."/>
            <person name="Tunlid A."/>
            <person name="Henrissat B."/>
            <person name="Grigoriev I.V."/>
            <person name="Hibbett D.S."/>
            <person name="Martin F."/>
        </authorList>
    </citation>
    <scope>NUCLEOTIDE SEQUENCE [LARGE SCALE GENOMIC DNA]</scope>
    <source>
        <strain evidence="3">Zn</strain>
    </source>
</reference>
<dbReference type="Proteomes" id="UP000054321">
    <property type="component" value="Unassembled WGS sequence"/>
</dbReference>
<accession>A0A0C3DBD5</accession>
<keyword evidence="3" id="KW-1185">Reference proteome</keyword>
<feature type="compositionally biased region" description="Polar residues" evidence="1">
    <location>
        <begin position="274"/>
        <end position="284"/>
    </location>
</feature>
<dbReference type="OrthoDB" id="4849252at2759"/>
<dbReference type="HOGENOM" id="CLU_563917_0_0_1"/>
<reference evidence="2 3" key="1">
    <citation type="submission" date="2014-04" db="EMBL/GenBank/DDBJ databases">
        <authorList>
            <consortium name="DOE Joint Genome Institute"/>
            <person name="Kuo A."/>
            <person name="Martino E."/>
            <person name="Perotto S."/>
            <person name="Kohler A."/>
            <person name="Nagy L.G."/>
            <person name="Floudas D."/>
            <person name="Copeland A."/>
            <person name="Barry K.W."/>
            <person name="Cichocki N."/>
            <person name="Veneault-Fourrey C."/>
            <person name="LaButti K."/>
            <person name="Lindquist E.A."/>
            <person name="Lipzen A."/>
            <person name="Lundell T."/>
            <person name="Morin E."/>
            <person name="Murat C."/>
            <person name="Sun H."/>
            <person name="Tunlid A."/>
            <person name="Henrissat B."/>
            <person name="Grigoriev I.V."/>
            <person name="Hibbett D.S."/>
            <person name="Martin F."/>
            <person name="Nordberg H.P."/>
            <person name="Cantor M.N."/>
            <person name="Hua S.X."/>
        </authorList>
    </citation>
    <scope>NUCLEOTIDE SEQUENCE [LARGE SCALE GENOMIC DNA]</scope>
    <source>
        <strain evidence="2 3">Zn</strain>
    </source>
</reference>
<dbReference type="AlphaFoldDB" id="A0A0C3DBD5"/>
<protein>
    <submittedName>
        <fullName evidence="2">Uncharacterized protein</fullName>
    </submittedName>
</protein>
<dbReference type="STRING" id="913774.A0A0C3DBD5"/>
<organism evidence="2 3">
    <name type="scientific">Oidiodendron maius (strain Zn)</name>
    <dbReference type="NCBI Taxonomy" id="913774"/>
    <lineage>
        <taxon>Eukaryota</taxon>
        <taxon>Fungi</taxon>
        <taxon>Dikarya</taxon>
        <taxon>Ascomycota</taxon>
        <taxon>Pezizomycotina</taxon>
        <taxon>Leotiomycetes</taxon>
        <taxon>Leotiomycetes incertae sedis</taxon>
        <taxon>Myxotrichaceae</taxon>
        <taxon>Oidiodendron</taxon>
    </lineage>
</organism>
<feature type="region of interest" description="Disordered" evidence="1">
    <location>
        <begin position="228"/>
        <end position="338"/>
    </location>
</feature>
<feature type="compositionally biased region" description="Polar residues" evidence="1">
    <location>
        <begin position="313"/>
        <end position="331"/>
    </location>
</feature>
<name>A0A0C3DBD5_OIDMZ</name>
<sequence>MAEFAASILALGGVAISAIKIAESLRELSFRIKYAEKDIARFALDVEVFGTQVSWASNTLDRRLSNPIQFQAVEELKEHNLMGQMASQSKDTRRRIKGIKRKIQGVKSNYDFLTKCKWAMFNKTDIHEITPQMESLKSSLSLTINVLILDETLLKDQTPETIQETKILLKLIEDQATVLKHVKELYSERSPSGINNIRHPPAMVDLIDTLIEISTRIINDRALPVLDPQLQNQSSSTQNERSRPSSHNFPVSLSLGSPVGYTRNRSENRPGVIGSSQPSSQRLENPQPDPPVSPQQSSVTESRVTARERSAGRSLSFTPISSVPSRNSKGRSSVVGMQGDRQEVEYSIIRPMPSRIRLDKTHTFSTLKGYIKTSLGPKEITAAVDKDINLSIISETVAKRYDLEIDPLREDDKYPPVEVGDDWRGECLGNVSMQWIPEETSSNWFSIPCLVYSDYVQGPILGKDFLKKKKLYERAWRAERQQER</sequence>
<dbReference type="InParanoid" id="A0A0C3DBD5"/>